<dbReference type="InterPro" id="IPR046112">
    <property type="entry name" value="DUF6049"/>
</dbReference>
<sequence length="688" mass="74190">MRRLLALVIPLLLSGGPALAATPSPPHGQAQHTARASRDRQPAAKPPVAITLGSVKPAYLKASSTLRVSGRLVNQSQSTYQQVSVRLWFRSRAMTSRGEVETYADGKGPDPQQAGQPRVISATLPVGGQKSWRLSLSARQMGLRTFGVYPIMVEVRNSAGVVLGHQRTFVTYYPAGTPLQRTKVAWVWPLIDQPHRAADTTFVDDQLERQLGTGGRLSTIVGAARATKTPLSWLIDPSLVDDANKMGNTDGYNIKGDANRSQSVAALTWLTTLHNAVANDRLFATPYADPDVTALADRGMSDDVKAAAQEGTRALADVRLSGATTSTAMPPDGLPVDQATLSSLVASGSRTILLSSAVLPDARVETFTPDPVVNKNVSGTNVKLVAYDDTLRKILGQPTTTPGGTILAEQRFLAETAMITGEAPQNPRTIVITPPRRWKPSATFAKAVLNYTAKAPWLSPVPLSSVETLKPTERTFQPQKSPLGLSKNYLRQVRDLRSDVRKFTSIFEPPASDFTLGIARTESSAWNGQSRHGKLVRDTLKDELEKSMGRIKVLNDGTTMAGKSGRIPITISNGLDHGTVTVTLHAYSQNPTRLRVDAVDRTLRLEHGHKDQVTLDMKASANGIADVYLQLRTPKGEDFGGAHVLRVNASGYGRTALLITGISLAVLFVGVAIRIVRRRADRAGESVE</sequence>
<dbReference type="EMBL" id="VFOZ01000001">
    <property type="protein sequence ID" value="TQL97525.1"/>
    <property type="molecule type" value="Genomic_DNA"/>
</dbReference>
<dbReference type="Pfam" id="PF19516">
    <property type="entry name" value="DUF6049"/>
    <property type="match status" value="1"/>
</dbReference>
<feature type="transmembrane region" description="Helical" evidence="2">
    <location>
        <begin position="656"/>
        <end position="676"/>
    </location>
</feature>
<reference evidence="4 5" key="1">
    <citation type="submission" date="2019-06" db="EMBL/GenBank/DDBJ databases">
        <title>Sequencing the genomes of 1000 actinobacteria strains.</title>
        <authorList>
            <person name="Klenk H.-P."/>
        </authorList>
    </citation>
    <scope>NUCLEOTIDE SEQUENCE [LARGE SCALE GENOMIC DNA]</scope>
    <source>
        <strain evidence="4 5">DSM 102200</strain>
    </source>
</reference>
<proteinExistence type="predicted"/>
<feature type="chain" id="PRO_5021721679" evidence="3">
    <location>
        <begin position="21"/>
        <end position="688"/>
    </location>
</feature>
<evidence type="ECO:0000256" key="1">
    <source>
        <dbReference type="SAM" id="MobiDB-lite"/>
    </source>
</evidence>
<feature type="region of interest" description="Disordered" evidence="1">
    <location>
        <begin position="18"/>
        <end position="45"/>
    </location>
</feature>
<keyword evidence="3" id="KW-0732">Signal</keyword>
<keyword evidence="2" id="KW-1133">Transmembrane helix</keyword>
<accession>A0A543CKC7</accession>
<evidence type="ECO:0000313" key="5">
    <source>
        <dbReference type="Proteomes" id="UP000316096"/>
    </source>
</evidence>
<evidence type="ECO:0000313" key="4">
    <source>
        <dbReference type="EMBL" id="TQL97525.1"/>
    </source>
</evidence>
<gene>
    <name evidence="4" type="ORF">FB559_3116</name>
</gene>
<protein>
    <submittedName>
        <fullName evidence="4">Uncharacterized protein</fullName>
    </submittedName>
</protein>
<keyword evidence="2" id="KW-0472">Membrane</keyword>
<evidence type="ECO:0000256" key="2">
    <source>
        <dbReference type="SAM" id="Phobius"/>
    </source>
</evidence>
<keyword evidence="5" id="KW-1185">Reference proteome</keyword>
<dbReference type="RefSeq" id="WP_141956251.1">
    <property type="nucleotide sequence ID" value="NZ_VFOZ01000001.1"/>
</dbReference>
<dbReference type="Proteomes" id="UP000316096">
    <property type="component" value="Unassembled WGS sequence"/>
</dbReference>
<dbReference type="AlphaFoldDB" id="A0A543CKC7"/>
<organism evidence="4 5">
    <name type="scientific">Actinoallomurus bryophytorum</name>
    <dbReference type="NCBI Taxonomy" id="1490222"/>
    <lineage>
        <taxon>Bacteria</taxon>
        <taxon>Bacillati</taxon>
        <taxon>Actinomycetota</taxon>
        <taxon>Actinomycetes</taxon>
        <taxon>Streptosporangiales</taxon>
        <taxon>Thermomonosporaceae</taxon>
        <taxon>Actinoallomurus</taxon>
    </lineage>
</organism>
<comment type="caution">
    <text evidence="4">The sequence shown here is derived from an EMBL/GenBank/DDBJ whole genome shotgun (WGS) entry which is preliminary data.</text>
</comment>
<evidence type="ECO:0000256" key="3">
    <source>
        <dbReference type="SAM" id="SignalP"/>
    </source>
</evidence>
<feature type="signal peptide" evidence="3">
    <location>
        <begin position="1"/>
        <end position="20"/>
    </location>
</feature>
<name>A0A543CKC7_9ACTN</name>
<keyword evidence="2" id="KW-0812">Transmembrane</keyword>
<dbReference type="OrthoDB" id="3797035at2"/>